<comment type="caution">
    <text evidence="14">The sequence shown here is derived from an EMBL/GenBank/DDBJ whole genome shotgun (WGS) entry which is preliminary data.</text>
</comment>
<evidence type="ECO:0000256" key="12">
    <source>
        <dbReference type="HAMAP-Rule" id="MF_01987"/>
    </source>
</evidence>
<dbReference type="InterPro" id="IPR011611">
    <property type="entry name" value="PfkB_dom"/>
</dbReference>
<evidence type="ECO:0000259" key="13">
    <source>
        <dbReference type="Pfam" id="PF00294"/>
    </source>
</evidence>
<dbReference type="CDD" id="cd01174">
    <property type="entry name" value="ribokinase"/>
    <property type="match status" value="1"/>
</dbReference>
<dbReference type="NCBIfam" id="TIGR02152">
    <property type="entry name" value="D_ribokin_bact"/>
    <property type="match status" value="1"/>
</dbReference>
<evidence type="ECO:0000256" key="4">
    <source>
        <dbReference type="ARBA" id="ARBA00022679"/>
    </source>
</evidence>
<keyword evidence="8 12" id="KW-0067">ATP-binding</keyword>
<keyword evidence="9 12" id="KW-0460">Magnesium</keyword>
<evidence type="ECO:0000256" key="5">
    <source>
        <dbReference type="ARBA" id="ARBA00022723"/>
    </source>
</evidence>
<keyword evidence="5 12" id="KW-0479">Metal-binding</keyword>
<gene>
    <name evidence="12 14" type="primary">rbsK</name>
    <name evidence="14" type="ORF">GCM10011391_02920</name>
</gene>
<comment type="activity regulation">
    <text evidence="12">Activated by a monovalent cation that binds near, but not in, the active site. The most likely occupant of the site in vivo is potassium. Ion binding induces a conformational change that may alter substrate affinity.</text>
</comment>
<dbReference type="EC" id="2.7.1.15" evidence="2 12"/>
<comment type="similarity">
    <text evidence="12">Belongs to the carbohydrate kinase PfkB family. Ribokinase subfamily.</text>
</comment>
<comment type="similarity">
    <text evidence="1">Belongs to the carbohydrate kinase pfkB family.</text>
</comment>
<evidence type="ECO:0000256" key="11">
    <source>
        <dbReference type="ARBA" id="ARBA00023277"/>
    </source>
</evidence>
<organism evidence="14 15">
    <name type="scientific">Pullulanibacillus camelliae</name>
    <dbReference type="NCBI Taxonomy" id="1707096"/>
    <lineage>
        <taxon>Bacteria</taxon>
        <taxon>Bacillati</taxon>
        <taxon>Bacillota</taxon>
        <taxon>Bacilli</taxon>
        <taxon>Bacillales</taxon>
        <taxon>Sporolactobacillaceae</taxon>
        <taxon>Pullulanibacillus</taxon>
    </lineage>
</organism>
<evidence type="ECO:0000256" key="3">
    <source>
        <dbReference type="ARBA" id="ARBA00016943"/>
    </source>
</evidence>
<comment type="catalytic activity">
    <reaction evidence="12">
        <text>D-ribose + ATP = D-ribose 5-phosphate + ADP + H(+)</text>
        <dbReference type="Rhea" id="RHEA:13697"/>
        <dbReference type="ChEBI" id="CHEBI:15378"/>
        <dbReference type="ChEBI" id="CHEBI:30616"/>
        <dbReference type="ChEBI" id="CHEBI:47013"/>
        <dbReference type="ChEBI" id="CHEBI:78346"/>
        <dbReference type="ChEBI" id="CHEBI:456216"/>
        <dbReference type="EC" id="2.7.1.15"/>
    </reaction>
</comment>
<dbReference type="Pfam" id="PF00294">
    <property type="entry name" value="PfkB"/>
    <property type="match status" value="1"/>
</dbReference>
<evidence type="ECO:0000313" key="15">
    <source>
        <dbReference type="Proteomes" id="UP000628775"/>
    </source>
</evidence>
<evidence type="ECO:0000256" key="10">
    <source>
        <dbReference type="ARBA" id="ARBA00022958"/>
    </source>
</evidence>
<evidence type="ECO:0000256" key="7">
    <source>
        <dbReference type="ARBA" id="ARBA00022777"/>
    </source>
</evidence>
<dbReference type="GO" id="GO:0005524">
    <property type="term" value="F:ATP binding"/>
    <property type="evidence" value="ECO:0007669"/>
    <property type="project" value="UniProtKB-UniRule"/>
</dbReference>
<keyword evidence="12" id="KW-0963">Cytoplasm</keyword>
<dbReference type="AlphaFoldDB" id="A0A8J2YEZ4"/>
<dbReference type="InterPro" id="IPR002173">
    <property type="entry name" value="Carboh/pur_kinase_PfkB_CS"/>
</dbReference>
<feature type="binding site" evidence="12">
    <location>
        <begin position="214"/>
        <end position="219"/>
    </location>
    <ligand>
        <name>ATP</name>
        <dbReference type="ChEBI" id="CHEBI:30616"/>
    </ligand>
</feature>
<feature type="binding site" evidence="12">
    <location>
        <position position="140"/>
    </location>
    <ligand>
        <name>substrate</name>
    </ligand>
</feature>
<feature type="binding site" evidence="12">
    <location>
        <begin position="245"/>
        <end position="246"/>
    </location>
    <ligand>
        <name>ATP</name>
        <dbReference type="ChEBI" id="CHEBI:30616"/>
    </ligand>
</feature>
<feature type="binding site" evidence="12">
    <location>
        <position position="279"/>
    </location>
    <ligand>
        <name>K(+)</name>
        <dbReference type="ChEBI" id="CHEBI:29103"/>
    </ligand>
</feature>
<dbReference type="PRINTS" id="PR00990">
    <property type="entry name" value="RIBOKINASE"/>
</dbReference>
<dbReference type="SUPFAM" id="SSF53613">
    <property type="entry name" value="Ribokinase-like"/>
    <property type="match status" value="1"/>
</dbReference>
<evidence type="ECO:0000256" key="9">
    <source>
        <dbReference type="ARBA" id="ARBA00022842"/>
    </source>
</evidence>
<dbReference type="UniPathway" id="UPA00916">
    <property type="reaction ID" value="UER00889"/>
</dbReference>
<comment type="pathway">
    <text evidence="12">Carbohydrate metabolism; D-ribose degradation; D-ribose 5-phosphate from beta-D-ribopyranose: step 2/2.</text>
</comment>
<dbReference type="GO" id="GO:0019303">
    <property type="term" value="P:D-ribose catabolic process"/>
    <property type="evidence" value="ECO:0007669"/>
    <property type="project" value="UniProtKB-UniRule"/>
</dbReference>
<evidence type="ECO:0000313" key="14">
    <source>
        <dbReference type="EMBL" id="GGE27858.1"/>
    </source>
</evidence>
<dbReference type="GO" id="GO:0046872">
    <property type="term" value="F:metal ion binding"/>
    <property type="evidence" value="ECO:0007669"/>
    <property type="project" value="UniProtKB-KW"/>
</dbReference>
<reference evidence="14" key="2">
    <citation type="submission" date="2020-09" db="EMBL/GenBank/DDBJ databases">
        <authorList>
            <person name="Sun Q."/>
            <person name="Zhou Y."/>
        </authorList>
    </citation>
    <scope>NUCLEOTIDE SEQUENCE</scope>
    <source>
        <strain evidence="14">CGMCC 1.15371</strain>
    </source>
</reference>
<feature type="binding site" evidence="12">
    <location>
        <position position="184"/>
    </location>
    <ligand>
        <name>ATP</name>
        <dbReference type="ChEBI" id="CHEBI:30616"/>
    </ligand>
</feature>
<evidence type="ECO:0000256" key="6">
    <source>
        <dbReference type="ARBA" id="ARBA00022741"/>
    </source>
</evidence>
<feature type="binding site" evidence="12">
    <location>
        <position position="281"/>
    </location>
    <ligand>
        <name>K(+)</name>
        <dbReference type="ChEBI" id="CHEBI:29103"/>
    </ligand>
</feature>
<feature type="binding site" evidence="12">
    <location>
        <position position="242"/>
    </location>
    <ligand>
        <name>K(+)</name>
        <dbReference type="ChEBI" id="CHEBI:29103"/>
    </ligand>
</feature>
<dbReference type="Proteomes" id="UP000628775">
    <property type="component" value="Unassembled WGS sequence"/>
</dbReference>
<dbReference type="PROSITE" id="PS00584">
    <property type="entry name" value="PFKB_KINASES_2"/>
    <property type="match status" value="1"/>
</dbReference>
<dbReference type="PANTHER" id="PTHR10584">
    <property type="entry name" value="SUGAR KINASE"/>
    <property type="match status" value="1"/>
</dbReference>
<proteinExistence type="inferred from homology"/>
<feature type="binding site" evidence="12">
    <location>
        <position position="276"/>
    </location>
    <ligand>
        <name>K(+)</name>
        <dbReference type="ChEBI" id="CHEBI:29103"/>
    </ligand>
</feature>
<feature type="domain" description="Carbohydrate kinase PfkB" evidence="13">
    <location>
        <begin position="5"/>
        <end position="287"/>
    </location>
</feature>
<comment type="caution">
    <text evidence="12">Lacks conserved residue(s) required for the propagation of feature annotation.</text>
</comment>
<dbReference type="RefSeq" id="WP_188688112.1">
    <property type="nucleotide sequence ID" value="NZ_BMIR01000001.1"/>
</dbReference>
<dbReference type="GO" id="GO:0004747">
    <property type="term" value="F:ribokinase activity"/>
    <property type="evidence" value="ECO:0007669"/>
    <property type="project" value="UniProtKB-UniRule"/>
</dbReference>
<protein>
    <recommendedName>
        <fullName evidence="3 12">Ribokinase</fullName>
        <shortName evidence="12">RK</shortName>
        <ecNumber evidence="2 12">2.7.1.15</ecNumber>
    </recommendedName>
</protein>
<feature type="active site" description="Proton acceptor" evidence="12">
    <location>
        <position position="246"/>
    </location>
</feature>
<feature type="binding site" evidence="12">
    <location>
        <begin position="41"/>
        <end position="45"/>
    </location>
    <ligand>
        <name>substrate</name>
    </ligand>
</feature>
<evidence type="ECO:0000256" key="2">
    <source>
        <dbReference type="ARBA" id="ARBA00012035"/>
    </source>
</evidence>
<dbReference type="GO" id="GO:0005829">
    <property type="term" value="C:cytosol"/>
    <property type="evidence" value="ECO:0007669"/>
    <property type="project" value="TreeGrafter"/>
</dbReference>
<dbReference type="InterPro" id="IPR029056">
    <property type="entry name" value="Ribokinase-like"/>
</dbReference>
<keyword evidence="6 12" id="KW-0547">Nucleotide-binding</keyword>
<keyword evidence="11 12" id="KW-0119">Carbohydrate metabolism</keyword>
<feature type="binding site" evidence="12">
    <location>
        <position position="270"/>
    </location>
    <ligand>
        <name>ATP</name>
        <dbReference type="ChEBI" id="CHEBI:30616"/>
    </ligand>
</feature>
<feature type="binding site" evidence="12">
    <location>
        <position position="240"/>
    </location>
    <ligand>
        <name>K(+)</name>
        <dbReference type="ChEBI" id="CHEBI:29103"/>
    </ligand>
</feature>
<evidence type="ECO:0000256" key="8">
    <source>
        <dbReference type="ARBA" id="ARBA00022840"/>
    </source>
</evidence>
<sequence>MDSPKITVIGSINMDLLTETSVIPNEGVTVMGERFSTMPGGKGANQAVAAARLGAEVSMIGCVGDDEFGHTLLDHLAKEGIFTNKVKPVTHSTGVANITVHKANNRIIIIPGANYCTTPTMLLENSDIIANSDVVLIQLEIPYETVIIAIELANRFGVKTILNPAPAQPISRALLNKIDYITPNEHEIADVLSMEPDSSLETLIEKAGHQFIVTKGSEGVFYLEDNKVIHVPSFSVDVVDTTGAGDAFNGAFAVAIGRGYSIKEACVFANAVGALTVSRMGAQTGMPSFKEAEDLVKKAKIK</sequence>
<dbReference type="InterPro" id="IPR002139">
    <property type="entry name" value="Ribo/fructo_kinase"/>
</dbReference>
<name>A0A8J2YEZ4_9BACL</name>
<dbReference type="EMBL" id="BMIR01000001">
    <property type="protein sequence ID" value="GGE27858.1"/>
    <property type="molecule type" value="Genomic_DNA"/>
</dbReference>
<feature type="binding site" evidence="12">
    <location>
        <begin position="13"/>
        <end position="15"/>
    </location>
    <ligand>
        <name>substrate</name>
    </ligand>
</feature>
<reference evidence="14" key="1">
    <citation type="journal article" date="2014" name="Int. J. Syst. Evol. Microbiol.">
        <title>Complete genome sequence of Corynebacterium casei LMG S-19264T (=DSM 44701T), isolated from a smear-ripened cheese.</title>
        <authorList>
            <consortium name="US DOE Joint Genome Institute (JGI-PGF)"/>
            <person name="Walter F."/>
            <person name="Albersmeier A."/>
            <person name="Kalinowski J."/>
            <person name="Ruckert C."/>
        </authorList>
    </citation>
    <scope>NUCLEOTIDE SEQUENCE</scope>
    <source>
        <strain evidence="14">CGMCC 1.15371</strain>
    </source>
</reference>
<comment type="subunit">
    <text evidence="12">Homodimer.</text>
</comment>
<feature type="binding site" evidence="12">
    <location>
        <position position="246"/>
    </location>
    <ligand>
        <name>substrate</name>
    </ligand>
</feature>
<keyword evidence="7 12" id="KW-0418">Kinase</keyword>
<comment type="cofactor">
    <cofactor evidence="12">
        <name>Mg(2+)</name>
        <dbReference type="ChEBI" id="CHEBI:18420"/>
    </cofactor>
    <text evidence="12">Requires a divalent cation, most likely magnesium in vivo, as an electrophilic catalyst to aid phosphoryl group transfer. It is the chelate of the metal and the nucleotide that is the actual substrate.</text>
</comment>
<dbReference type="HAMAP" id="MF_01987">
    <property type="entry name" value="Ribokinase"/>
    <property type="match status" value="1"/>
</dbReference>
<dbReference type="Gene3D" id="3.40.1190.20">
    <property type="match status" value="1"/>
</dbReference>
<keyword evidence="15" id="KW-1185">Reference proteome</keyword>
<dbReference type="InterPro" id="IPR011877">
    <property type="entry name" value="Ribokinase"/>
</dbReference>
<comment type="function">
    <text evidence="12">Catalyzes the phosphorylation of ribose at O-5 in a reaction requiring ATP and magnesium. The resulting D-ribose-5-phosphate can then be used either for sythesis of nucleotides, histidine, and tryptophan, or as a component of the pentose phosphate pathway.</text>
</comment>
<keyword evidence="10 12" id="KW-0630">Potassium</keyword>
<evidence type="ECO:0000256" key="1">
    <source>
        <dbReference type="ARBA" id="ARBA00005380"/>
    </source>
</evidence>
<comment type="subcellular location">
    <subcellularLocation>
        <location evidence="12">Cytoplasm</location>
    </subcellularLocation>
</comment>
<keyword evidence="4 12" id="KW-0808">Transferase</keyword>
<accession>A0A8J2YEZ4</accession>
<dbReference type="PANTHER" id="PTHR10584:SF166">
    <property type="entry name" value="RIBOKINASE"/>
    <property type="match status" value="1"/>
</dbReference>